<evidence type="ECO:0000313" key="4">
    <source>
        <dbReference type="EMBL" id="CAG1857546.1"/>
    </source>
</evidence>
<gene>
    <name evidence="4" type="ORF">GSMUA_30920.1</name>
</gene>
<evidence type="ECO:0000313" key="6">
    <source>
        <dbReference type="Proteomes" id="UP000012960"/>
    </source>
</evidence>
<dbReference type="SMART" id="SM00499">
    <property type="entry name" value="AAI"/>
    <property type="match status" value="1"/>
</dbReference>
<dbReference type="OMA" id="TVEFISC"/>
<dbReference type="GO" id="GO:0008289">
    <property type="term" value="F:lipid binding"/>
    <property type="evidence" value="ECO:0007669"/>
    <property type="project" value="UniProtKB-KW"/>
</dbReference>
<dbReference type="SUPFAM" id="SSF47699">
    <property type="entry name" value="Bifunctional inhibitor/lipid-transfer protein/seed storage 2S albumin"/>
    <property type="match status" value="1"/>
</dbReference>
<dbReference type="Gramene" id="Ma07_t23570.1">
    <property type="protein sequence ID" value="Ma07_p23570.1"/>
    <property type="gene ID" value="Ma07_g23570"/>
</dbReference>
<dbReference type="PRINTS" id="PR00382">
    <property type="entry name" value="LIPIDTRNSFER"/>
</dbReference>
<organism evidence="5 6">
    <name type="scientific">Musa acuminata subsp. malaccensis</name>
    <name type="common">Wild banana</name>
    <name type="synonym">Musa malaccensis</name>
    <dbReference type="NCBI Taxonomy" id="214687"/>
    <lineage>
        <taxon>Eukaryota</taxon>
        <taxon>Viridiplantae</taxon>
        <taxon>Streptophyta</taxon>
        <taxon>Embryophyta</taxon>
        <taxon>Tracheophyta</taxon>
        <taxon>Spermatophyta</taxon>
        <taxon>Magnoliopsida</taxon>
        <taxon>Liliopsida</taxon>
        <taxon>Zingiberales</taxon>
        <taxon>Musaceae</taxon>
        <taxon>Musa</taxon>
    </lineage>
</organism>
<comment type="function">
    <text evidence="1">Plant non-specific lipid-transfer proteins transfer phospholipids as well as galactolipids across membranes. May play a role in wax or cutin deposition in the cell walls of expanding epidermal cells and certain secretory tissues.</text>
</comment>
<dbReference type="InterPro" id="IPR016140">
    <property type="entry name" value="Bifunc_inhib/LTP/seed_store"/>
</dbReference>
<dbReference type="EMBL" id="HG996473">
    <property type="protein sequence ID" value="CAG1857546.1"/>
    <property type="molecule type" value="Genomic_DNA"/>
</dbReference>
<evidence type="ECO:0000256" key="1">
    <source>
        <dbReference type="RuleBase" id="RU000628"/>
    </source>
</evidence>
<evidence type="ECO:0000256" key="2">
    <source>
        <dbReference type="SAM" id="SignalP"/>
    </source>
</evidence>
<evidence type="ECO:0000313" key="5">
    <source>
        <dbReference type="EnsemblPlants" id="Ma07_p23570.1"/>
    </source>
</evidence>
<dbReference type="AlphaFoldDB" id="A0A804JYZ4"/>
<dbReference type="PROSITE" id="PS51257">
    <property type="entry name" value="PROKAR_LIPOPROTEIN"/>
    <property type="match status" value="1"/>
</dbReference>
<keyword evidence="6" id="KW-1185">Reference proteome</keyword>
<keyword evidence="1" id="KW-0813">Transport</keyword>
<sequence length="114" mass="11521">MARSGALLALVLACLLTAGAHAAISCGQVVSYLTPCLGYARAIGPLTAGCCSGVRALDGAARTTPDRQTTCNCLKRSTAGIQGLQPGLISGIPRKCGVNIPYSIGPSTDCSRVK</sequence>
<keyword evidence="2" id="KW-0732">Signal</keyword>
<evidence type="ECO:0000259" key="3">
    <source>
        <dbReference type="SMART" id="SM00499"/>
    </source>
</evidence>
<dbReference type="EnsemblPlants" id="Ma07_t23570.1">
    <property type="protein sequence ID" value="Ma07_p23570.1"/>
    <property type="gene ID" value="Ma07_g23570"/>
</dbReference>
<protein>
    <recommendedName>
        <fullName evidence="1">Non-specific lipid-transfer protein</fullName>
    </recommendedName>
</protein>
<reference evidence="4" key="1">
    <citation type="submission" date="2021-03" db="EMBL/GenBank/DDBJ databases">
        <authorList>
            <consortium name="Genoscope - CEA"/>
            <person name="William W."/>
        </authorList>
    </citation>
    <scope>NUCLEOTIDE SEQUENCE</scope>
    <source>
        <strain evidence="4">Doubled-haploid Pahang</strain>
    </source>
</reference>
<dbReference type="Proteomes" id="UP000012960">
    <property type="component" value="Unplaced"/>
</dbReference>
<keyword evidence="1" id="KW-0446">Lipid-binding</keyword>
<name>A0A804JYZ4_MUSAM</name>
<dbReference type="Pfam" id="PF00234">
    <property type="entry name" value="Tryp_alpha_amyl"/>
    <property type="match status" value="1"/>
</dbReference>
<dbReference type="Gene3D" id="1.10.110.10">
    <property type="entry name" value="Plant lipid-transfer and hydrophobic proteins"/>
    <property type="match status" value="1"/>
</dbReference>
<accession>A0A804JYZ4</accession>
<dbReference type="FunCoup" id="A0A804JYZ4">
    <property type="interactions" value="230"/>
</dbReference>
<reference evidence="5" key="2">
    <citation type="submission" date="2021-05" db="UniProtKB">
        <authorList>
            <consortium name="EnsemblPlants"/>
        </authorList>
    </citation>
    <scope>IDENTIFICATION</scope>
    <source>
        <strain evidence="5">subsp. malaccensis</strain>
    </source>
</reference>
<comment type="similarity">
    <text evidence="1">Belongs to the plant LTP family.</text>
</comment>
<proteinExistence type="inferred from homology"/>
<feature type="signal peptide" evidence="2">
    <location>
        <begin position="1"/>
        <end position="22"/>
    </location>
</feature>
<dbReference type="CDD" id="cd01960">
    <property type="entry name" value="nsLTP1"/>
    <property type="match status" value="1"/>
</dbReference>
<feature type="domain" description="Bifunctional inhibitor/plant lipid transfer protein/seed storage helical" evidence="3">
    <location>
        <begin position="26"/>
        <end position="110"/>
    </location>
</feature>
<dbReference type="InParanoid" id="A0A804JYZ4"/>
<dbReference type="InterPro" id="IPR036312">
    <property type="entry name" value="Bifun_inhib/LTP/seed_sf"/>
</dbReference>
<dbReference type="InterPro" id="IPR000528">
    <property type="entry name" value="Plant_nsLTP"/>
</dbReference>
<dbReference type="GO" id="GO:0006869">
    <property type="term" value="P:lipid transport"/>
    <property type="evidence" value="ECO:0007669"/>
    <property type="project" value="InterPro"/>
</dbReference>
<dbReference type="OrthoDB" id="770678at2759"/>
<feature type="chain" id="PRO_5033611924" description="Non-specific lipid-transfer protein" evidence="2">
    <location>
        <begin position="23"/>
        <end position="114"/>
    </location>
</feature>
<dbReference type="PANTHER" id="PTHR33076">
    <property type="entry name" value="NON-SPECIFIC LIPID-TRANSFER PROTEIN 2-RELATED"/>
    <property type="match status" value="1"/>
</dbReference>